<dbReference type="Gene3D" id="3.30.160.60">
    <property type="entry name" value="Classic Zinc Finger"/>
    <property type="match status" value="2"/>
</dbReference>
<dbReference type="SUPFAM" id="SSF57667">
    <property type="entry name" value="beta-beta-alpha zinc fingers"/>
    <property type="match status" value="1"/>
</dbReference>
<dbReference type="HOGENOM" id="CLU_007784_2_0_1"/>
<evidence type="ECO:0000313" key="9">
    <source>
        <dbReference type="EMBL" id="KEQ93027.1"/>
    </source>
</evidence>
<dbReference type="Pfam" id="PF00096">
    <property type="entry name" value="zf-C2H2"/>
    <property type="match status" value="1"/>
</dbReference>
<dbReference type="InterPro" id="IPR007219">
    <property type="entry name" value="XnlR_reg_dom"/>
</dbReference>
<dbReference type="Pfam" id="PF04082">
    <property type="entry name" value="Fungal_trans"/>
    <property type="match status" value="1"/>
</dbReference>
<name>A0A074YG21_AURSE</name>
<evidence type="ECO:0000256" key="6">
    <source>
        <dbReference type="ARBA" id="ARBA00023242"/>
    </source>
</evidence>
<dbReference type="InterPro" id="IPR013087">
    <property type="entry name" value="Znf_C2H2_type"/>
</dbReference>
<sequence length="770" mass="85580">MTRGRPKSQVAPCQYCNRQFKRHEHLRRHERTHTREKPFSCQCGQCFARKDLLVRHQRLEHPTLHIPSGENIMVQDDGPDNLPTSNGTLNFNFDNVAVTEPSHLLATSGEMSCLPMPTSGIGSTFDFQSTSGLDFLWDESTANFDFLPSMFLDTDLSLSHLTQSRADPHAQSATISNENNACETNHVNPETSPHLTGSQASLSDINEALLRRALVATDDVSSSSLWTVTAAVHASLSQVVQAKAQILSKDFCLPSRHALSRYLESYFRGFDIHLPFIHRPTFTLTAAAPELMFAMAAVGALYRFEHPRGYSLYFAAKSLADDQIVQRSLHASSHLAHRSPGDTNPIPSMNSPTIHIPKPILQTVQSLLILLAMSSWAESPIVRDSMSTAGKLAMLVREAALSVDDERPDGLTWAEWVRNEERRRTLFVSYVLFNLQSIAFNVPPMVLSHEVVLCLPSTEIEWTAKSAAQWNQLRFTNVGAFEERCFQETLSHLLAGKNIFRHKTVSAFGNYVLIHGCYQQIFFERQAAGGFLPFHKSTLRPDVVKVFEAGLRAWQNSWEATVESTLDPCSPKGPLGFNATALLRLAYIRLNSNLPPLRKFDDKTSPGMAVMFASSAAPGIERSVSVDRAVLQCIHALSIPIRAGVAYVARTQTLEWSIQHSLCNFECALLLCSWLECIACAVECADMDTLRDDEKELLAALSGLINESELLDNVPDVQDSHASRIRRLSWCATKLWAEIFGGGYVFEVSRLVGTTLSGIADVLEQRIVVV</sequence>
<dbReference type="STRING" id="1043005.A0A074YG21"/>
<evidence type="ECO:0000313" key="10">
    <source>
        <dbReference type="Proteomes" id="UP000030641"/>
    </source>
</evidence>
<dbReference type="GO" id="GO:0008270">
    <property type="term" value="F:zinc ion binding"/>
    <property type="evidence" value="ECO:0007669"/>
    <property type="project" value="UniProtKB-KW"/>
</dbReference>
<dbReference type="GO" id="GO:0006351">
    <property type="term" value="P:DNA-templated transcription"/>
    <property type="evidence" value="ECO:0007669"/>
    <property type="project" value="InterPro"/>
</dbReference>
<keyword evidence="3" id="KW-0677">Repeat</keyword>
<dbReference type="CDD" id="cd12148">
    <property type="entry name" value="fungal_TF_MHR"/>
    <property type="match status" value="1"/>
</dbReference>
<gene>
    <name evidence="9" type="ORF">AUEXF2481DRAFT_90668</name>
</gene>
<dbReference type="GO" id="GO:0000978">
    <property type="term" value="F:RNA polymerase II cis-regulatory region sequence-specific DNA binding"/>
    <property type="evidence" value="ECO:0007669"/>
    <property type="project" value="InterPro"/>
</dbReference>
<accession>A0A074YG21</accession>
<dbReference type="GO" id="GO:0005634">
    <property type="term" value="C:nucleus"/>
    <property type="evidence" value="ECO:0007669"/>
    <property type="project" value="UniProtKB-SubCell"/>
</dbReference>
<keyword evidence="4 7" id="KW-0863">Zinc-finger</keyword>
<dbReference type="RefSeq" id="XP_013341655.1">
    <property type="nucleotide sequence ID" value="XM_013486201.1"/>
</dbReference>
<keyword evidence="10" id="KW-1185">Reference proteome</keyword>
<feature type="domain" description="C2H2-type" evidence="8">
    <location>
        <begin position="11"/>
        <end position="38"/>
    </location>
</feature>
<evidence type="ECO:0000256" key="1">
    <source>
        <dbReference type="ARBA" id="ARBA00004123"/>
    </source>
</evidence>
<evidence type="ECO:0000256" key="7">
    <source>
        <dbReference type="PROSITE-ProRule" id="PRU00042"/>
    </source>
</evidence>
<dbReference type="Proteomes" id="UP000030641">
    <property type="component" value="Unassembled WGS sequence"/>
</dbReference>
<dbReference type="InterPro" id="IPR036236">
    <property type="entry name" value="Znf_C2H2_sf"/>
</dbReference>
<feature type="domain" description="C2H2-type" evidence="8">
    <location>
        <begin position="39"/>
        <end position="61"/>
    </location>
</feature>
<organism evidence="9 10">
    <name type="scientific">Aureobasidium subglaciale (strain EXF-2481)</name>
    <name type="common">Aureobasidium pullulans var. subglaciale</name>
    <dbReference type="NCBI Taxonomy" id="1043005"/>
    <lineage>
        <taxon>Eukaryota</taxon>
        <taxon>Fungi</taxon>
        <taxon>Dikarya</taxon>
        <taxon>Ascomycota</taxon>
        <taxon>Pezizomycotina</taxon>
        <taxon>Dothideomycetes</taxon>
        <taxon>Dothideomycetidae</taxon>
        <taxon>Dothideales</taxon>
        <taxon>Saccotheciaceae</taxon>
        <taxon>Aureobasidium</taxon>
    </lineage>
</organism>
<dbReference type="EMBL" id="KL584767">
    <property type="protein sequence ID" value="KEQ93027.1"/>
    <property type="molecule type" value="Genomic_DNA"/>
</dbReference>
<dbReference type="OrthoDB" id="654211at2759"/>
<evidence type="ECO:0000256" key="4">
    <source>
        <dbReference type="ARBA" id="ARBA00022771"/>
    </source>
</evidence>
<dbReference type="PANTHER" id="PTHR40626:SF10">
    <property type="entry name" value="C2H2-TYPE DOMAIN-CONTAINING PROTEIN"/>
    <property type="match status" value="1"/>
</dbReference>
<dbReference type="PROSITE" id="PS50157">
    <property type="entry name" value="ZINC_FINGER_C2H2_2"/>
    <property type="match status" value="2"/>
</dbReference>
<comment type="subcellular location">
    <subcellularLocation>
        <location evidence="1">Nucleus</location>
    </subcellularLocation>
</comment>
<reference evidence="9 10" key="1">
    <citation type="journal article" date="2014" name="BMC Genomics">
        <title>Genome sequencing of four Aureobasidium pullulans varieties: biotechnological potential, stress tolerance, and description of new species.</title>
        <authorList>
            <person name="Gostin Ar C."/>
            <person name="Ohm R.A."/>
            <person name="Kogej T."/>
            <person name="Sonjak S."/>
            <person name="Turk M."/>
            <person name="Zajc J."/>
            <person name="Zalar P."/>
            <person name="Grube M."/>
            <person name="Sun H."/>
            <person name="Han J."/>
            <person name="Sharma A."/>
            <person name="Chiniquy J."/>
            <person name="Ngan C.Y."/>
            <person name="Lipzen A."/>
            <person name="Barry K."/>
            <person name="Grigoriev I.V."/>
            <person name="Gunde-Cimerman N."/>
        </authorList>
    </citation>
    <scope>NUCLEOTIDE SEQUENCE [LARGE SCALE GENOMIC DNA]</scope>
    <source>
        <strain evidence="9 10">EXF-2481</strain>
    </source>
</reference>
<keyword evidence="6" id="KW-0539">Nucleus</keyword>
<dbReference type="SMART" id="SM00355">
    <property type="entry name" value="ZnF_C2H2"/>
    <property type="match status" value="2"/>
</dbReference>
<protein>
    <recommendedName>
        <fullName evidence="8">C2H2-type domain-containing protein</fullName>
    </recommendedName>
</protein>
<dbReference type="InParanoid" id="A0A074YG21"/>
<evidence type="ECO:0000256" key="2">
    <source>
        <dbReference type="ARBA" id="ARBA00022723"/>
    </source>
</evidence>
<keyword evidence="2" id="KW-0479">Metal-binding</keyword>
<dbReference type="PANTHER" id="PTHR40626">
    <property type="entry name" value="MIP31509P"/>
    <property type="match status" value="1"/>
</dbReference>
<evidence type="ECO:0000256" key="5">
    <source>
        <dbReference type="ARBA" id="ARBA00022833"/>
    </source>
</evidence>
<dbReference type="GeneID" id="25372171"/>
<dbReference type="PROSITE" id="PS00028">
    <property type="entry name" value="ZINC_FINGER_C2H2_1"/>
    <property type="match status" value="1"/>
</dbReference>
<proteinExistence type="predicted"/>
<dbReference type="InterPro" id="IPR051059">
    <property type="entry name" value="VerF-like"/>
</dbReference>
<dbReference type="GO" id="GO:0000981">
    <property type="term" value="F:DNA-binding transcription factor activity, RNA polymerase II-specific"/>
    <property type="evidence" value="ECO:0007669"/>
    <property type="project" value="InterPro"/>
</dbReference>
<evidence type="ECO:0000256" key="3">
    <source>
        <dbReference type="ARBA" id="ARBA00022737"/>
    </source>
</evidence>
<dbReference type="OMA" id="PSCEAEW"/>
<evidence type="ECO:0000259" key="8">
    <source>
        <dbReference type="PROSITE" id="PS50157"/>
    </source>
</evidence>
<dbReference type="AlphaFoldDB" id="A0A074YG21"/>
<dbReference type="GO" id="GO:0000785">
    <property type="term" value="C:chromatin"/>
    <property type="evidence" value="ECO:0007669"/>
    <property type="project" value="TreeGrafter"/>
</dbReference>
<keyword evidence="5" id="KW-0862">Zinc</keyword>